<evidence type="ECO:0000256" key="4">
    <source>
        <dbReference type="ARBA" id="ARBA00022624"/>
    </source>
</evidence>
<evidence type="ECO:0000256" key="1">
    <source>
        <dbReference type="ARBA" id="ARBA00004743"/>
    </source>
</evidence>
<dbReference type="AlphaFoldDB" id="A0A120KN03"/>
<dbReference type="EC" id="2.3.3.21" evidence="8"/>
<comment type="similarity">
    <text evidence="2 9">Belongs to the alpha-IPM synthase/homocitrate synthase family.</text>
</comment>
<dbReference type="RefSeq" id="WP_066604517.1">
    <property type="nucleotide sequence ID" value="NZ_CP014230.1"/>
</dbReference>
<dbReference type="Gene3D" id="3.30.160.270">
    <property type="match status" value="1"/>
</dbReference>
<sequence length="537" mass="59213">MQTVQIYDTTLRDGTQSEELTLSTEDKQRIAARLDHLGVAYIEGGWPGSNPRDKRFFAEMRQHGPRTAKLAAFGSTHAAKTTAHADENLLALVESGAPVLTIFGKTWDIHVTEALQIPLERNLELIRDSLAFLRSHAGELFYDAEHFFDGYKADPAYATACLRKALEARADLLVLCDTNGGTLPGEIAAIMDAVRRDLPEARLGIHAHNDCELAVANSLAAVEHGAVHVQGTINGYGERCGNANLCSIIPNLELKMGLSCLPDGHLRRLSDASAFVSEVANLRAFKRQPYIGQSAFTHKGGVHVSAVRRNPRTYEHIEPELVGNKRRVLLSDLAGQANILLKARQYGFDLDKDDPFVLELLTELKTREEKGYEYSAAEASYELLVNRVLGRARSYFRLISVRIMDSVLTADAEPFTEATVMLRVGGVVEHTAATGKGPVNAMDCALRKALERFYPNLGEMRLMDFKVRVLSGMARGSGGTASEVRVLIESGDSQSRWTTVGVSYNIIEASRQALEDSINYKLFKDDQKKLTQAIRDI</sequence>
<dbReference type="PROSITE" id="PS50991">
    <property type="entry name" value="PYR_CT"/>
    <property type="match status" value="1"/>
</dbReference>
<evidence type="ECO:0000256" key="2">
    <source>
        <dbReference type="ARBA" id="ARBA00006154"/>
    </source>
</evidence>
<accession>A0A120KN03</accession>
<name>A0A120KN03_9BACT</name>
<keyword evidence="12" id="KW-1185">Reference proteome</keyword>
<dbReference type="PANTHER" id="PTHR43538:SF1">
    <property type="entry name" value="(R)-CITRAMALATE SYNTHASE"/>
    <property type="match status" value="1"/>
</dbReference>
<keyword evidence="6" id="KW-0100">Branched-chain amino acid biosynthesis</keyword>
<dbReference type="GO" id="GO:0009098">
    <property type="term" value="P:L-leucine biosynthetic process"/>
    <property type="evidence" value="ECO:0007669"/>
    <property type="project" value="InterPro"/>
</dbReference>
<dbReference type="EMBL" id="CP014230">
    <property type="protein sequence ID" value="AMD92646.1"/>
    <property type="molecule type" value="Genomic_DNA"/>
</dbReference>
<dbReference type="STRING" id="888061.AXF15_05690"/>
<evidence type="ECO:0000256" key="5">
    <source>
        <dbReference type="ARBA" id="ARBA00022679"/>
    </source>
</evidence>
<dbReference type="SUPFAM" id="SSF110921">
    <property type="entry name" value="2-isopropylmalate synthase LeuA, allosteric (dimerisation) domain"/>
    <property type="match status" value="1"/>
</dbReference>
<comment type="catalytic activity">
    <reaction evidence="7">
        <text>pyruvate + acetyl-CoA + H2O = (3R)-citramalate + CoA + H(+)</text>
        <dbReference type="Rhea" id="RHEA:19045"/>
        <dbReference type="ChEBI" id="CHEBI:15361"/>
        <dbReference type="ChEBI" id="CHEBI:15377"/>
        <dbReference type="ChEBI" id="CHEBI:15378"/>
        <dbReference type="ChEBI" id="CHEBI:30934"/>
        <dbReference type="ChEBI" id="CHEBI:57287"/>
        <dbReference type="ChEBI" id="CHEBI:57288"/>
        <dbReference type="EC" id="2.3.3.21"/>
    </reaction>
</comment>
<keyword evidence="4" id="KW-0412">Isoleucine biosynthesis</keyword>
<dbReference type="SMART" id="SM00917">
    <property type="entry name" value="LeuA_dimer"/>
    <property type="match status" value="1"/>
</dbReference>
<dbReference type="InterPro" id="IPR005675">
    <property type="entry name" value="Citramal_synthase"/>
</dbReference>
<dbReference type="PROSITE" id="PS00815">
    <property type="entry name" value="AIPM_HOMOCIT_SYNTH_1"/>
    <property type="match status" value="1"/>
</dbReference>
<dbReference type="UniPathway" id="UPA00047">
    <property type="reaction ID" value="UER00066"/>
</dbReference>
<dbReference type="KEGG" id="doa:AXF15_05690"/>
<dbReference type="InterPro" id="IPR013709">
    <property type="entry name" value="2-isopropylmalate_synth_dimer"/>
</dbReference>
<feature type="domain" description="Pyruvate carboxyltransferase" evidence="10">
    <location>
        <begin position="4"/>
        <end position="270"/>
    </location>
</feature>
<proteinExistence type="inferred from homology"/>
<dbReference type="Gene3D" id="3.20.20.70">
    <property type="entry name" value="Aldolase class I"/>
    <property type="match status" value="1"/>
</dbReference>
<dbReference type="Pfam" id="PF08502">
    <property type="entry name" value="LeuA_dimer"/>
    <property type="match status" value="1"/>
</dbReference>
<dbReference type="SUPFAM" id="SSF51569">
    <property type="entry name" value="Aldolase"/>
    <property type="match status" value="1"/>
</dbReference>
<reference evidence="12" key="1">
    <citation type="submission" date="2016-02" db="EMBL/GenBank/DDBJ databases">
        <authorList>
            <person name="Holder M.E."/>
            <person name="Ajami N.J."/>
            <person name="Petrosino J.F."/>
        </authorList>
    </citation>
    <scope>NUCLEOTIDE SEQUENCE [LARGE SCALE GENOMIC DNA]</scope>
    <source>
        <strain evidence="12">DSM 12838</strain>
    </source>
</reference>
<dbReference type="CDD" id="cd07941">
    <property type="entry name" value="DRE_TIM_LeuA3"/>
    <property type="match status" value="1"/>
</dbReference>
<comment type="pathway">
    <text evidence="1">Amino-acid biosynthesis; L-isoleucine biosynthesis; 2-oxobutanoate from pyruvate: step 1/3.</text>
</comment>
<dbReference type="NCBIfam" id="TIGR00977">
    <property type="entry name" value="citramal_synth"/>
    <property type="match status" value="1"/>
</dbReference>
<dbReference type="Gene3D" id="1.10.238.260">
    <property type="match status" value="1"/>
</dbReference>
<dbReference type="Pfam" id="PF22617">
    <property type="entry name" value="HCS_D2"/>
    <property type="match status" value="1"/>
</dbReference>
<organism evidence="11 12">
    <name type="scientific">Desulfomicrobium orale DSM 12838</name>
    <dbReference type="NCBI Taxonomy" id="888061"/>
    <lineage>
        <taxon>Bacteria</taxon>
        <taxon>Pseudomonadati</taxon>
        <taxon>Thermodesulfobacteriota</taxon>
        <taxon>Desulfovibrionia</taxon>
        <taxon>Desulfovibrionales</taxon>
        <taxon>Desulfomicrobiaceae</taxon>
        <taxon>Desulfomicrobium</taxon>
    </lineage>
</organism>
<gene>
    <name evidence="11" type="ORF">AXF15_05690</name>
</gene>
<dbReference type="GO" id="GO:0043714">
    <property type="term" value="F:(R)-citramalate synthase activity"/>
    <property type="evidence" value="ECO:0007669"/>
    <property type="project" value="UniProtKB-UniRule"/>
</dbReference>
<dbReference type="OrthoDB" id="9803573at2"/>
<dbReference type="InterPro" id="IPR000891">
    <property type="entry name" value="PYR_CT"/>
</dbReference>
<evidence type="ECO:0000256" key="8">
    <source>
        <dbReference type="NCBIfam" id="TIGR00977"/>
    </source>
</evidence>
<evidence type="ECO:0000256" key="3">
    <source>
        <dbReference type="ARBA" id="ARBA00022605"/>
    </source>
</evidence>
<evidence type="ECO:0000259" key="10">
    <source>
        <dbReference type="PROSITE" id="PS50991"/>
    </source>
</evidence>
<protein>
    <recommendedName>
        <fullName evidence="8">Citramalate synthase</fullName>
        <ecNumber evidence="8">2.3.3.21</ecNumber>
    </recommendedName>
</protein>
<dbReference type="Proteomes" id="UP000063964">
    <property type="component" value="Chromosome"/>
</dbReference>
<dbReference type="InterPro" id="IPR036230">
    <property type="entry name" value="LeuA_allosteric_dom_sf"/>
</dbReference>
<dbReference type="GO" id="GO:0003852">
    <property type="term" value="F:2-isopropylmalate synthase activity"/>
    <property type="evidence" value="ECO:0007669"/>
    <property type="project" value="InterPro"/>
</dbReference>
<dbReference type="InterPro" id="IPR013785">
    <property type="entry name" value="Aldolase_TIM"/>
</dbReference>
<dbReference type="InterPro" id="IPR002034">
    <property type="entry name" value="AIPM/Hcit_synth_CS"/>
</dbReference>
<evidence type="ECO:0000313" key="12">
    <source>
        <dbReference type="Proteomes" id="UP000063964"/>
    </source>
</evidence>
<keyword evidence="3" id="KW-0028">Amino-acid biosynthesis</keyword>
<dbReference type="GO" id="GO:0009097">
    <property type="term" value="P:isoleucine biosynthetic process"/>
    <property type="evidence" value="ECO:0007669"/>
    <property type="project" value="UniProtKB-UniRule"/>
</dbReference>
<evidence type="ECO:0000313" key="11">
    <source>
        <dbReference type="EMBL" id="AMD92646.1"/>
    </source>
</evidence>
<evidence type="ECO:0000256" key="9">
    <source>
        <dbReference type="RuleBase" id="RU003523"/>
    </source>
</evidence>
<evidence type="ECO:0000256" key="6">
    <source>
        <dbReference type="ARBA" id="ARBA00023304"/>
    </source>
</evidence>
<dbReference type="InterPro" id="IPR054691">
    <property type="entry name" value="LeuA/HCS_post-cat"/>
</dbReference>
<dbReference type="PANTHER" id="PTHR43538">
    <property type="entry name" value="ALPHA-IPM SYNTHASE/HOMOCITRATE SYNTHASE"/>
    <property type="match status" value="1"/>
</dbReference>
<dbReference type="Pfam" id="PF00682">
    <property type="entry name" value="HMGL-like"/>
    <property type="match status" value="1"/>
</dbReference>
<keyword evidence="5 9" id="KW-0808">Transferase</keyword>
<evidence type="ECO:0000256" key="7">
    <source>
        <dbReference type="ARBA" id="ARBA00048263"/>
    </source>
</evidence>